<comment type="caution">
    <text evidence="2">The sequence shown here is derived from an EMBL/GenBank/DDBJ whole genome shotgun (WGS) entry which is preliminary data.</text>
</comment>
<proteinExistence type="predicted"/>
<evidence type="ECO:0000256" key="1">
    <source>
        <dbReference type="SAM" id="SignalP"/>
    </source>
</evidence>
<dbReference type="Proteomes" id="UP000789570">
    <property type="component" value="Unassembled WGS sequence"/>
</dbReference>
<evidence type="ECO:0000313" key="2">
    <source>
        <dbReference type="EMBL" id="CAG8651380.1"/>
    </source>
</evidence>
<gene>
    <name evidence="2" type="ORF">FCALED_LOCUS11084</name>
</gene>
<accession>A0A9N9H6R5</accession>
<sequence length="546" mass="63177">MKPNLFLIFILALSSFTEIHAYTENTYNISENGLHFSRGSKFVLPNGSFLFRFYRPIDKDCNEPNLHLRILYKNGTLTTFEVENFSIPKKNFCRHNPQDPSIDYIEIFTFLNKLHLSYNNFSESDITAPIGRKLLTISLEGKIIRDIWIGPQDHQFLGSIYQNLPTLYYFLPVDLDTILWKRYDPILDGTGFIEIDNGTVSLKYLSLQAENHPFRFPTTDKGFGYIYSKNFPLQNNMTTDSLQPSIIIFVSFFNPEINNFTKPFIIYQTAISNITMKWSNCNSDYTKIQYTCVIHLLTSSSTTKLLLISFLSSGSINDIKELYNEVLHNDSKVRKSNLYYKGYLMTYYYDDQFGCKFSGDIYDNNDNWYSKLDLPENITKCVGFNNTNENSAEMISEITSNNFTLITIPLPKFVDDGRNYTLVMANIESLDPSDGSKISLGRDKLQINYVISIARSIRNITVLQINNEKIAIRQTTSANISEFYSELDHKTVSIKLLRSTFNQPNKKYMIYIESNFVKQSDTNEPIIGIEPFVWNLYTENEENPYA</sequence>
<reference evidence="2" key="1">
    <citation type="submission" date="2021-06" db="EMBL/GenBank/DDBJ databases">
        <authorList>
            <person name="Kallberg Y."/>
            <person name="Tangrot J."/>
            <person name="Rosling A."/>
        </authorList>
    </citation>
    <scope>NUCLEOTIDE SEQUENCE</scope>
    <source>
        <strain evidence="2">UK204</strain>
    </source>
</reference>
<protein>
    <submittedName>
        <fullName evidence="2">2949_t:CDS:1</fullName>
    </submittedName>
</protein>
<keyword evidence="3" id="KW-1185">Reference proteome</keyword>
<name>A0A9N9H6R5_9GLOM</name>
<dbReference type="EMBL" id="CAJVPQ010004438">
    <property type="protein sequence ID" value="CAG8651380.1"/>
    <property type="molecule type" value="Genomic_DNA"/>
</dbReference>
<organism evidence="2 3">
    <name type="scientific">Funneliformis caledonium</name>
    <dbReference type="NCBI Taxonomy" id="1117310"/>
    <lineage>
        <taxon>Eukaryota</taxon>
        <taxon>Fungi</taxon>
        <taxon>Fungi incertae sedis</taxon>
        <taxon>Mucoromycota</taxon>
        <taxon>Glomeromycotina</taxon>
        <taxon>Glomeromycetes</taxon>
        <taxon>Glomerales</taxon>
        <taxon>Glomeraceae</taxon>
        <taxon>Funneliformis</taxon>
    </lineage>
</organism>
<evidence type="ECO:0000313" key="3">
    <source>
        <dbReference type="Proteomes" id="UP000789570"/>
    </source>
</evidence>
<dbReference type="OrthoDB" id="2328675at2759"/>
<feature type="signal peptide" evidence="1">
    <location>
        <begin position="1"/>
        <end position="21"/>
    </location>
</feature>
<dbReference type="AlphaFoldDB" id="A0A9N9H6R5"/>
<keyword evidence="1" id="KW-0732">Signal</keyword>
<feature type="chain" id="PRO_5040410278" evidence="1">
    <location>
        <begin position="22"/>
        <end position="546"/>
    </location>
</feature>
<feature type="non-terminal residue" evidence="2">
    <location>
        <position position="546"/>
    </location>
</feature>